<dbReference type="eggNOG" id="COG0834">
    <property type="taxonomic scope" value="Bacteria"/>
</dbReference>
<gene>
    <name evidence="4" type="ORF">RS694_00105</name>
</gene>
<dbReference type="SMART" id="SM00062">
    <property type="entry name" value="PBPb"/>
    <property type="match status" value="1"/>
</dbReference>
<evidence type="ECO:0000256" key="2">
    <source>
        <dbReference type="SAM" id="SignalP"/>
    </source>
</evidence>
<evidence type="ECO:0000313" key="5">
    <source>
        <dbReference type="Proteomes" id="UP000186110"/>
    </source>
</evidence>
<dbReference type="AlphaFoldDB" id="A0A1P8K513"/>
<dbReference type="PANTHER" id="PTHR35936">
    <property type="entry name" value="MEMBRANE-BOUND LYTIC MUREIN TRANSGLYCOSYLASE F"/>
    <property type="match status" value="1"/>
</dbReference>
<dbReference type="Pfam" id="PF00497">
    <property type="entry name" value="SBP_bac_3"/>
    <property type="match status" value="1"/>
</dbReference>
<keyword evidence="1 2" id="KW-0732">Signal</keyword>
<dbReference type="Gene3D" id="3.40.190.10">
    <property type="entry name" value="Periplasmic binding protein-like II"/>
    <property type="match status" value="2"/>
</dbReference>
<feature type="signal peptide" evidence="2">
    <location>
        <begin position="1"/>
        <end position="22"/>
    </location>
</feature>
<proteinExistence type="predicted"/>
<dbReference type="EMBL" id="CP019239">
    <property type="protein sequence ID" value="APW41105.1"/>
    <property type="molecule type" value="Genomic_DNA"/>
</dbReference>
<name>A0A1P8K513_9BURK</name>
<accession>A0A1P8K513</accession>
<dbReference type="STRING" id="1484693.RS694_00105"/>
<organism evidence="4 5">
    <name type="scientific">Rhodoferax saidenbachensis</name>
    <dbReference type="NCBI Taxonomy" id="1484693"/>
    <lineage>
        <taxon>Bacteria</taxon>
        <taxon>Pseudomonadati</taxon>
        <taxon>Pseudomonadota</taxon>
        <taxon>Betaproteobacteria</taxon>
        <taxon>Burkholderiales</taxon>
        <taxon>Comamonadaceae</taxon>
        <taxon>Rhodoferax</taxon>
    </lineage>
</organism>
<keyword evidence="5" id="KW-1185">Reference proteome</keyword>
<evidence type="ECO:0000313" key="4">
    <source>
        <dbReference type="EMBL" id="APW41105.1"/>
    </source>
</evidence>
<dbReference type="RefSeq" id="WP_029705565.1">
    <property type="nucleotide sequence ID" value="NZ_CP019239.1"/>
</dbReference>
<feature type="domain" description="Solute-binding protein family 3/N-terminal" evidence="3">
    <location>
        <begin position="24"/>
        <end position="246"/>
    </location>
</feature>
<dbReference type="SUPFAM" id="SSF53850">
    <property type="entry name" value="Periplasmic binding protein-like II"/>
    <property type="match status" value="1"/>
</dbReference>
<dbReference type="PANTHER" id="PTHR35936:SF35">
    <property type="entry name" value="L-CYSTINE-BINDING PROTEIN TCYJ"/>
    <property type="match status" value="1"/>
</dbReference>
<protein>
    <recommendedName>
        <fullName evidence="3">Solute-binding protein family 3/N-terminal domain-containing protein</fullName>
    </recommendedName>
</protein>
<dbReference type="KEGG" id="rsb:RS694_00105"/>
<evidence type="ECO:0000259" key="3">
    <source>
        <dbReference type="SMART" id="SM00062"/>
    </source>
</evidence>
<feature type="chain" id="PRO_5010378443" description="Solute-binding protein family 3/N-terminal domain-containing protein" evidence="2">
    <location>
        <begin position="23"/>
        <end position="247"/>
    </location>
</feature>
<dbReference type="InterPro" id="IPR001638">
    <property type="entry name" value="Solute-binding_3/MltF_N"/>
</dbReference>
<dbReference type="Proteomes" id="UP000186110">
    <property type="component" value="Chromosome"/>
</dbReference>
<evidence type="ECO:0000256" key="1">
    <source>
        <dbReference type="ARBA" id="ARBA00022729"/>
    </source>
</evidence>
<reference evidence="4 5" key="1">
    <citation type="submission" date="2017-01" db="EMBL/GenBank/DDBJ databases">
        <authorList>
            <person name="Mah S.A."/>
            <person name="Swanson W.J."/>
            <person name="Moy G.W."/>
            <person name="Vacquier V.D."/>
        </authorList>
    </citation>
    <scope>NUCLEOTIDE SEQUENCE [LARGE SCALE GENOMIC DNA]</scope>
    <source>
        <strain evidence="4 5">DSM 22694</strain>
    </source>
</reference>
<sequence>MTVRVFAQLLLCLGLWSGTARAETLLVFGGDGYAPGTYLLHGEPAGTLVDLLRRISEKTGDEYQVRLYPWKRAYDHAQRGEGAVIGLSMTPERQERFDFSEPMYYNDLQLVVRKGQGFAFRSLSDLKGKSVGGGLGVSYGADVDAAIDAGLFVMERDSDPSERLNKVLLGQLHAAVIGHGMPGLDYLVKKHPRLQARRSELVALPKPLARDPLYFAVAKSMQKRDVVDRLNKALRELQRGGAIKPAR</sequence>